<dbReference type="Pfam" id="PF04359">
    <property type="entry name" value="DUF493"/>
    <property type="match status" value="1"/>
</dbReference>
<proteinExistence type="inferred from homology"/>
<dbReference type="OrthoDB" id="9793424at2"/>
<comment type="similarity">
    <text evidence="1">Belongs to the UPF0250 family.</text>
</comment>
<accession>A0A0P6X185</accession>
<dbReference type="Proteomes" id="UP000050514">
    <property type="component" value="Unassembled WGS sequence"/>
</dbReference>
<evidence type="ECO:0000313" key="2">
    <source>
        <dbReference type="EMBL" id="KPL73040.1"/>
    </source>
</evidence>
<dbReference type="SUPFAM" id="SSF117991">
    <property type="entry name" value="YbeD/HP0495-like"/>
    <property type="match status" value="1"/>
</dbReference>
<dbReference type="EMBL" id="LGHJ01000022">
    <property type="protein sequence ID" value="KPL73040.1"/>
    <property type="molecule type" value="Genomic_DNA"/>
</dbReference>
<comment type="caution">
    <text evidence="2">The sequence shown here is derived from an EMBL/GenBank/DDBJ whole genome shotgun (WGS) entry which is preliminary data.</text>
</comment>
<dbReference type="AlphaFoldDB" id="A0A0P6X185"/>
<dbReference type="STRING" id="360411.AC812_15370"/>
<keyword evidence="3" id="KW-1185">Reference proteome</keyword>
<dbReference type="PANTHER" id="PTHR38036:SF1">
    <property type="entry name" value="UPF0250 PROTEIN YBED"/>
    <property type="match status" value="1"/>
</dbReference>
<dbReference type="GO" id="GO:0005829">
    <property type="term" value="C:cytosol"/>
    <property type="evidence" value="ECO:0007669"/>
    <property type="project" value="TreeGrafter"/>
</dbReference>
<reference evidence="2 3" key="1">
    <citation type="submission" date="2015-07" db="EMBL/GenBank/DDBJ databases">
        <title>Draft genome of Bellilinea caldifistulae DSM 17877.</title>
        <authorList>
            <person name="Hemp J."/>
            <person name="Ward L.M."/>
            <person name="Pace L.A."/>
            <person name="Fischer W.W."/>
        </authorList>
    </citation>
    <scope>NUCLEOTIDE SEQUENCE [LARGE SCALE GENOMIC DNA]</scope>
    <source>
        <strain evidence="2 3">GOMI-1</strain>
    </source>
</reference>
<evidence type="ECO:0000313" key="3">
    <source>
        <dbReference type="Proteomes" id="UP000050514"/>
    </source>
</evidence>
<sequence>MEYERPHMDFPTIFRLRVIGANQDDFATFVMVEVRKHVPDLTEDGIEARPSNGGKYLAVKVSFVAESREQLDAIYAHLSAQDRVIYLL</sequence>
<dbReference type="HAMAP" id="MF_00659">
    <property type="entry name" value="UPF0250"/>
    <property type="match status" value="1"/>
</dbReference>
<dbReference type="RefSeq" id="WP_061917064.1">
    <property type="nucleotide sequence ID" value="NZ_DF967971.1"/>
</dbReference>
<evidence type="ECO:0008006" key="4">
    <source>
        <dbReference type="Google" id="ProtNLM"/>
    </source>
</evidence>
<dbReference type="InterPro" id="IPR027471">
    <property type="entry name" value="YbeD-like_sf"/>
</dbReference>
<gene>
    <name evidence="2" type="ORF">AC812_15370</name>
</gene>
<protein>
    <recommendedName>
        <fullName evidence="4">DUF493 domain-containing protein</fullName>
    </recommendedName>
</protein>
<dbReference type="InterPro" id="IPR007454">
    <property type="entry name" value="UPF0250_YbeD-like"/>
</dbReference>
<name>A0A0P6X185_9CHLR</name>
<dbReference type="Gene3D" id="3.30.70.260">
    <property type="match status" value="1"/>
</dbReference>
<evidence type="ECO:0000256" key="1">
    <source>
        <dbReference type="ARBA" id="ARBA00008460"/>
    </source>
</evidence>
<organism evidence="2 3">
    <name type="scientific">Bellilinea caldifistulae</name>
    <dbReference type="NCBI Taxonomy" id="360411"/>
    <lineage>
        <taxon>Bacteria</taxon>
        <taxon>Bacillati</taxon>
        <taxon>Chloroflexota</taxon>
        <taxon>Anaerolineae</taxon>
        <taxon>Anaerolineales</taxon>
        <taxon>Anaerolineaceae</taxon>
        <taxon>Bellilinea</taxon>
    </lineage>
</organism>
<dbReference type="PANTHER" id="PTHR38036">
    <property type="entry name" value="UPF0250 PROTEIN YBED"/>
    <property type="match status" value="1"/>
</dbReference>